<dbReference type="EMBL" id="MRZV01000219">
    <property type="protein sequence ID" value="PIK55333.1"/>
    <property type="molecule type" value="Genomic_DNA"/>
</dbReference>
<accession>A0A2G8L4Z3</accession>
<sequence>MHKVTVESYSFMKASFLEEGSRSCPSTSYSYMITDMSHLSLETNNHAAANNGASNSSAALLYGAASSSLADIEVTAVSPPFTTSRSIRRKRNSIVSLAVSGSRLLSHRRGSAMPVLQHGEFDVSTKSQQVLGLRNDEWNRVQTKVMTIFEGGKLGPNELFELNEMVRVAIKSEIGSFISEYYKKSLLKRGMEALYNAIEDDGDKQLLESLSKVWDRFYSETLPTLRAIFYPIQTKGLTMSQITLLGFRDHVLLRTKLKESLELNAQADIPQNISQMLLVLQNIREHPHPSEDFLQLESLVAMVVSPYLGTRGLYMGGDSPVIKAKPAPVEENATRHAPISKFYEHRIPEVTIS</sequence>
<dbReference type="InterPro" id="IPR013745">
    <property type="entry name" value="Bit61/PRR5"/>
</dbReference>
<comment type="caution">
    <text evidence="2">The sequence shown here is derived from an EMBL/GenBank/DDBJ whole genome shotgun (WGS) entry which is preliminary data.</text>
</comment>
<comment type="similarity">
    <text evidence="1">Belongs to the PROTOR family.</text>
</comment>
<dbReference type="OrthoDB" id="2290221at2759"/>
<dbReference type="Pfam" id="PF08539">
    <property type="entry name" value="HbrB"/>
    <property type="match status" value="1"/>
</dbReference>
<evidence type="ECO:0000313" key="3">
    <source>
        <dbReference type="Proteomes" id="UP000230750"/>
    </source>
</evidence>
<dbReference type="PANTHER" id="PTHR32428">
    <property type="entry name" value="TARGET OF RAPAMYCIN COMPLEX 2 SUBUNIT BIT61-RELATED"/>
    <property type="match status" value="1"/>
</dbReference>
<dbReference type="GO" id="GO:0038203">
    <property type="term" value="P:TORC2 signaling"/>
    <property type="evidence" value="ECO:0007669"/>
    <property type="project" value="TreeGrafter"/>
</dbReference>
<name>A0A2G8L4Z3_STIJA</name>
<gene>
    <name evidence="2" type="ORF">BSL78_07757</name>
</gene>
<dbReference type="Proteomes" id="UP000230750">
    <property type="component" value="Unassembled WGS sequence"/>
</dbReference>
<dbReference type="AlphaFoldDB" id="A0A2G8L4Z3"/>
<dbReference type="GO" id="GO:0031932">
    <property type="term" value="C:TORC2 complex"/>
    <property type="evidence" value="ECO:0007669"/>
    <property type="project" value="TreeGrafter"/>
</dbReference>
<dbReference type="PANTHER" id="PTHR32428:SF2">
    <property type="entry name" value="TARGET OF RAPAMYCIN COMPLEX 2 SUBUNIT BIT61-RELATED"/>
    <property type="match status" value="1"/>
</dbReference>
<reference evidence="2 3" key="1">
    <citation type="journal article" date="2017" name="PLoS Biol.">
        <title>The sea cucumber genome provides insights into morphological evolution and visceral regeneration.</title>
        <authorList>
            <person name="Zhang X."/>
            <person name="Sun L."/>
            <person name="Yuan J."/>
            <person name="Sun Y."/>
            <person name="Gao Y."/>
            <person name="Zhang L."/>
            <person name="Li S."/>
            <person name="Dai H."/>
            <person name="Hamel J.F."/>
            <person name="Liu C."/>
            <person name="Yu Y."/>
            <person name="Liu S."/>
            <person name="Lin W."/>
            <person name="Guo K."/>
            <person name="Jin S."/>
            <person name="Xu P."/>
            <person name="Storey K.B."/>
            <person name="Huan P."/>
            <person name="Zhang T."/>
            <person name="Zhou Y."/>
            <person name="Zhang J."/>
            <person name="Lin C."/>
            <person name="Li X."/>
            <person name="Xing L."/>
            <person name="Huo D."/>
            <person name="Sun M."/>
            <person name="Wang L."/>
            <person name="Mercier A."/>
            <person name="Li F."/>
            <person name="Yang H."/>
            <person name="Xiang J."/>
        </authorList>
    </citation>
    <scope>NUCLEOTIDE SEQUENCE [LARGE SCALE GENOMIC DNA]</scope>
    <source>
        <strain evidence="2">Shaxun</strain>
        <tissue evidence="2">Muscle</tissue>
    </source>
</reference>
<evidence type="ECO:0000313" key="2">
    <source>
        <dbReference type="EMBL" id="PIK55333.1"/>
    </source>
</evidence>
<organism evidence="2 3">
    <name type="scientific">Stichopus japonicus</name>
    <name type="common">Sea cucumber</name>
    <dbReference type="NCBI Taxonomy" id="307972"/>
    <lineage>
        <taxon>Eukaryota</taxon>
        <taxon>Metazoa</taxon>
        <taxon>Echinodermata</taxon>
        <taxon>Eleutherozoa</taxon>
        <taxon>Echinozoa</taxon>
        <taxon>Holothuroidea</taxon>
        <taxon>Aspidochirotacea</taxon>
        <taxon>Aspidochirotida</taxon>
        <taxon>Stichopodidae</taxon>
        <taxon>Apostichopus</taxon>
    </lineage>
</organism>
<proteinExistence type="inferred from homology"/>
<keyword evidence="3" id="KW-1185">Reference proteome</keyword>
<protein>
    <submittedName>
        <fullName evidence="2">Putative proline-rich protein 5-like</fullName>
    </submittedName>
</protein>
<evidence type="ECO:0000256" key="1">
    <source>
        <dbReference type="ARBA" id="ARBA00010453"/>
    </source>
</evidence>